<dbReference type="EnsemblMetazoa" id="XM_001946264.5">
    <property type="protein sequence ID" value="XP_001946299.2"/>
    <property type="gene ID" value="LOC100164189"/>
</dbReference>
<evidence type="ECO:0000256" key="8">
    <source>
        <dbReference type="SAM" id="SignalP"/>
    </source>
</evidence>
<dbReference type="KEGG" id="api:100164189"/>
<dbReference type="GO" id="GO:0005615">
    <property type="term" value="C:extracellular space"/>
    <property type="evidence" value="ECO:0007669"/>
    <property type="project" value="TreeGrafter"/>
</dbReference>
<dbReference type="GO" id="GO:0005125">
    <property type="term" value="F:cytokine activity"/>
    <property type="evidence" value="ECO:0007669"/>
    <property type="project" value="TreeGrafter"/>
</dbReference>
<dbReference type="Pfam" id="PF00688">
    <property type="entry name" value="TGFb_propeptide"/>
    <property type="match status" value="1"/>
</dbReference>
<reference evidence="10" key="2">
    <citation type="submission" date="2022-06" db="UniProtKB">
        <authorList>
            <consortium name="EnsemblMetazoa"/>
        </authorList>
    </citation>
    <scope>IDENTIFICATION</scope>
</reference>
<keyword evidence="8" id="KW-0732">Signal</keyword>
<dbReference type="Gene3D" id="2.10.90.10">
    <property type="entry name" value="Cystine-knot cytokines"/>
    <property type="match status" value="1"/>
</dbReference>
<dbReference type="PROSITE" id="PS00250">
    <property type="entry name" value="TGF_BETA_1"/>
    <property type="match status" value="1"/>
</dbReference>
<protein>
    <recommendedName>
        <fullName evidence="9">TGF-beta family profile domain-containing protein</fullName>
    </recommendedName>
</protein>
<comment type="similarity">
    <text evidence="2 6">Belongs to the TGF-beta family.</text>
</comment>
<dbReference type="Gene3D" id="2.60.120.970">
    <property type="match status" value="1"/>
</dbReference>
<dbReference type="InterPro" id="IPR029034">
    <property type="entry name" value="Cystine-knot_cytokine"/>
</dbReference>
<dbReference type="InterPro" id="IPR001839">
    <property type="entry name" value="TGF-b_C"/>
</dbReference>
<dbReference type="InterPro" id="IPR001111">
    <property type="entry name" value="TGF-b_propeptide"/>
</dbReference>
<keyword evidence="11" id="KW-1185">Reference proteome</keyword>
<feature type="region of interest" description="Disordered" evidence="7">
    <location>
        <begin position="102"/>
        <end position="133"/>
    </location>
</feature>
<keyword evidence="4 6" id="KW-0339">Growth factor</keyword>
<sequence>MDRKMTNVVVIAVTAVLLLVTAETVLAAIAAADSQQDVNNGADGGMKSLNIELIKSSILNKLGMQRPPEFSDRLPLQVLASKYRNDHASSTLVPSKIRHKSNRIDATGDGGTDIQGRKTATTSTDNAINSDNDDDDYHVKTQKLIASAQPHPTVQILQDQYPLYFTFSEQTQHYRITKAILWVYKRRLDVVIDNSVVIIDVYRINPINLQQSLVSSIKRVLNTNEPGWMPIELQRNMSDWFKTIDEVKNLTIMIQAYYTNKNTTHDKTPYITDARKRDDISEIPYLEVHTHHGHRNRRGAAGPEQRTCSDTTAAHRRCRRHPVTIDVDELGWDHIIIWPKTFVFYYCSGECNSTMQVHSPRPTRREARPAAERQCCVPHKTSMLSISYLNSTGFADFRNLSDIIVDECGCKGTDSIVRSLL</sequence>
<dbReference type="PRINTS" id="PR00669">
    <property type="entry name" value="INHIBINA"/>
</dbReference>
<dbReference type="GeneID" id="100164189"/>
<feature type="signal peptide" evidence="8">
    <location>
        <begin position="1"/>
        <end position="27"/>
    </location>
</feature>
<dbReference type="AlphaFoldDB" id="A0A8R2H751"/>
<feature type="chain" id="PRO_5042775249" description="TGF-beta family profile domain-containing protein" evidence="8">
    <location>
        <begin position="28"/>
        <end position="421"/>
    </location>
</feature>
<dbReference type="InterPro" id="IPR017948">
    <property type="entry name" value="TGFb_CS"/>
</dbReference>
<organism evidence="10 11">
    <name type="scientific">Acyrthosiphon pisum</name>
    <name type="common">Pea aphid</name>
    <dbReference type="NCBI Taxonomy" id="7029"/>
    <lineage>
        <taxon>Eukaryota</taxon>
        <taxon>Metazoa</taxon>
        <taxon>Ecdysozoa</taxon>
        <taxon>Arthropoda</taxon>
        <taxon>Hexapoda</taxon>
        <taxon>Insecta</taxon>
        <taxon>Pterygota</taxon>
        <taxon>Neoptera</taxon>
        <taxon>Paraneoptera</taxon>
        <taxon>Hemiptera</taxon>
        <taxon>Sternorrhyncha</taxon>
        <taxon>Aphidomorpha</taxon>
        <taxon>Aphidoidea</taxon>
        <taxon>Aphididae</taxon>
        <taxon>Macrosiphini</taxon>
        <taxon>Acyrthosiphon</taxon>
    </lineage>
</organism>
<dbReference type="SUPFAM" id="SSF57501">
    <property type="entry name" value="Cystine-knot cytokines"/>
    <property type="match status" value="1"/>
</dbReference>
<dbReference type="RefSeq" id="XP_016660467.1">
    <property type="nucleotide sequence ID" value="XM_016804978.1"/>
</dbReference>
<dbReference type="PANTHER" id="PTHR11848">
    <property type="entry name" value="TGF-BETA FAMILY"/>
    <property type="match status" value="1"/>
</dbReference>
<evidence type="ECO:0000256" key="2">
    <source>
        <dbReference type="ARBA" id="ARBA00006656"/>
    </source>
</evidence>
<dbReference type="InterPro" id="IPR015615">
    <property type="entry name" value="TGF-beta-rel"/>
</dbReference>
<dbReference type="OrthoDB" id="5948587at2759"/>
<comment type="subcellular location">
    <subcellularLocation>
        <location evidence="1">Secreted</location>
    </subcellularLocation>
</comment>
<evidence type="ECO:0000256" key="1">
    <source>
        <dbReference type="ARBA" id="ARBA00004613"/>
    </source>
</evidence>
<evidence type="ECO:0000256" key="4">
    <source>
        <dbReference type="ARBA" id="ARBA00023030"/>
    </source>
</evidence>
<proteinExistence type="inferred from homology"/>
<dbReference type="GO" id="GO:0008083">
    <property type="term" value="F:growth factor activity"/>
    <property type="evidence" value="ECO:0007669"/>
    <property type="project" value="UniProtKB-KW"/>
</dbReference>
<name>A0A8R2H751_ACYPI</name>
<reference evidence="11" key="1">
    <citation type="submission" date="2010-06" db="EMBL/GenBank/DDBJ databases">
        <authorList>
            <person name="Jiang H."/>
            <person name="Abraham K."/>
            <person name="Ali S."/>
            <person name="Alsbrooks S.L."/>
            <person name="Anim B.N."/>
            <person name="Anosike U.S."/>
            <person name="Attaway T."/>
            <person name="Bandaranaike D.P."/>
            <person name="Battles P.K."/>
            <person name="Bell S.N."/>
            <person name="Bell A.V."/>
            <person name="Beltran B."/>
            <person name="Bickham C."/>
            <person name="Bustamante Y."/>
            <person name="Caleb T."/>
            <person name="Canada A."/>
            <person name="Cardenas V."/>
            <person name="Carter K."/>
            <person name="Chacko J."/>
            <person name="Chandrabose M.N."/>
            <person name="Chavez D."/>
            <person name="Chavez A."/>
            <person name="Chen L."/>
            <person name="Chu H.-S."/>
            <person name="Claassen K.J."/>
            <person name="Cockrell R."/>
            <person name="Collins M."/>
            <person name="Cooper J.A."/>
            <person name="Cree A."/>
            <person name="Curry S.M."/>
            <person name="Da Y."/>
            <person name="Dao M.D."/>
            <person name="Das B."/>
            <person name="Davila M.-L."/>
            <person name="Davy-Carroll L."/>
            <person name="Denson S."/>
            <person name="Dinh H."/>
            <person name="Ebong V.E."/>
            <person name="Edwards J.R."/>
            <person name="Egan A."/>
            <person name="El-Daye J."/>
            <person name="Escobedo L."/>
            <person name="Fernandez S."/>
            <person name="Fernando P.R."/>
            <person name="Flagg N."/>
            <person name="Forbes L.D."/>
            <person name="Fowler R.G."/>
            <person name="Fu Q."/>
            <person name="Gabisi R.A."/>
            <person name="Ganer J."/>
            <person name="Garbino Pronczuk A."/>
            <person name="Garcia R.M."/>
            <person name="Garner T."/>
            <person name="Garrett T.E."/>
            <person name="Gonzalez D.A."/>
            <person name="Hamid H."/>
            <person name="Hawkins E.S."/>
            <person name="Hirani K."/>
            <person name="Hogues M.E."/>
            <person name="Hollins B."/>
            <person name="Hsiao C.-H."/>
            <person name="Jabil R."/>
            <person name="James M.L."/>
            <person name="Jhangiani S.N."/>
            <person name="Johnson B."/>
            <person name="Johnson Q."/>
            <person name="Joshi V."/>
            <person name="Kalu J.B."/>
            <person name="Kam C."/>
            <person name="Kashfia A."/>
            <person name="Keebler J."/>
            <person name="Kisamo H."/>
            <person name="Kovar C.L."/>
            <person name="Lago L.A."/>
            <person name="Lai C.-Y."/>
            <person name="Laidlaw J."/>
            <person name="Lara F."/>
            <person name="Le T.-K."/>
            <person name="Lee S.L."/>
            <person name="Legall F.H."/>
            <person name="Lemon S.J."/>
            <person name="Lewis L.R."/>
            <person name="Li B."/>
            <person name="Liu Y."/>
            <person name="Liu Y.-S."/>
            <person name="Lopez J."/>
            <person name="Lozado R.J."/>
            <person name="Lu J."/>
            <person name="Madu R.C."/>
            <person name="Maheshwari M."/>
            <person name="Maheshwari R."/>
            <person name="Malloy K."/>
            <person name="Martinez E."/>
            <person name="Mathew T."/>
            <person name="Mercado I.C."/>
            <person name="Mercado C."/>
            <person name="Meyer B."/>
            <person name="Montgomery K."/>
            <person name="Morgan M.B."/>
            <person name="Munidasa M."/>
            <person name="Nazareth L.V."/>
            <person name="Nelson J."/>
            <person name="Ng B.M."/>
            <person name="Nguyen N.B."/>
            <person name="Nguyen P.Q."/>
            <person name="Nguyen T."/>
            <person name="Obregon M."/>
            <person name="Okwuonu G.O."/>
            <person name="Onwere C.G."/>
            <person name="Orozco G."/>
            <person name="Parra A."/>
            <person name="Patel S."/>
            <person name="Patil S."/>
            <person name="Perez A."/>
            <person name="Perez Y."/>
            <person name="Pham C."/>
            <person name="Primus E.L."/>
            <person name="Pu L.-L."/>
            <person name="Puazo M."/>
            <person name="Qin X."/>
            <person name="Quiroz J.B."/>
            <person name="Reese J."/>
            <person name="Richards S."/>
            <person name="Rives C.M."/>
            <person name="Robberts R."/>
            <person name="Ruiz S.J."/>
            <person name="Ruiz M.J."/>
            <person name="Santibanez J."/>
            <person name="Schneider B.W."/>
            <person name="Sisson I."/>
            <person name="Smith M."/>
            <person name="Sodergren E."/>
            <person name="Song X.-Z."/>
            <person name="Song B.B."/>
            <person name="Summersgill H."/>
            <person name="Thelus R."/>
            <person name="Thornton R.D."/>
            <person name="Trejos Z.Y."/>
            <person name="Usmani K."/>
            <person name="Vattathil S."/>
            <person name="Villasana D."/>
            <person name="Walker D.L."/>
            <person name="Wang S."/>
            <person name="Wang K."/>
            <person name="White C.S."/>
            <person name="Williams A.C."/>
            <person name="Williamson J."/>
            <person name="Wilson K."/>
            <person name="Woghiren I.O."/>
            <person name="Woodworth J.R."/>
            <person name="Worley K.C."/>
            <person name="Wright R.A."/>
            <person name="Wu W."/>
            <person name="Young L."/>
            <person name="Zhang L."/>
            <person name="Zhang J."/>
            <person name="Zhu Y."/>
            <person name="Muzny D.M."/>
            <person name="Weinstock G."/>
            <person name="Gibbs R.A."/>
        </authorList>
    </citation>
    <scope>NUCLEOTIDE SEQUENCE [LARGE SCALE GENOMIC DNA]</scope>
    <source>
        <strain evidence="11">LSR1</strain>
    </source>
</reference>
<keyword evidence="5" id="KW-1015">Disulfide bond</keyword>
<evidence type="ECO:0000256" key="7">
    <source>
        <dbReference type="SAM" id="MobiDB-lite"/>
    </source>
</evidence>
<dbReference type="PROSITE" id="PS51362">
    <property type="entry name" value="TGF_BETA_2"/>
    <property type="match status" value="1"/>
</dbReference>
<feature type="domain" description="TGF-beta family profile" evidence="9">
    <location>
        <begin position="295"/>
        <end position="411"/>
    </location>
</feature>
<evidence type="ECO:0000313" key="10">
    <source>
        <dbReference type="EnsemblMetazoa" id="XP_016660467.1"/>
    </source>
</evidence>
<dbReference type="RefSeq" id="XP_001946299.2">
    <property type="nucleotide sequence ID" value="XM_001946264.4"/>
</dbReference>
<dbReference type="SMART" id="SM00204">
    <property type="entry name" value="TGFB"/>
    <property type="match status" value="1"/>
</dbReference>
<dbReference type="PANTHER" id="PTHR11848:SF262">
    <property type="entry name" value="LD29161P"/>
    <property type="match status" value="1"/>
</dbReference>
<dbReference type="Proteomes" id="UP000007819">
    <property type="component" value="Chromosome A1"/>
</dbReference>
<keyword evidence="3" id="KW-0964">Secreted</keyword>
<feature type="compositionally biased region" description="Low complexity" evidence="7">
    <location>
        <begin position="121"/>
        <end position="130"/>
    </location>
</feature>
<dbReference type="Pfam" id="PF00019">
    <property type="entry name" value="TGF_beta"/>
    <property type="match status" value="1"/>
</dbReference>
<evidence type="ECO:0000256" key="6">
    <source>
        <dbReference type="RuleBase" id="RU000354"/>
    </source>
</evidence>
<accession>A0A8R2H751</accession>
<evidence type="ECO:0000256" key="5">
    <source>
        <dbReference type="ARBA" id="ARBA00023157"/>
    </source>
</evidence>
<evidence type="ECO:0000259" key="9">
    <source>
        <dbReference type="PROSITE" id="PS51362"/>
    </source>
</evidence>
<evidence type="ECO:0000256" key="3">
    <source>
        <dbReference type="ARBA" id="ARBA00022525"/>
    </source>
</evidence>
<dbReference type="EnsemblMetazoa" id="XM_016804978.2">
    <property type="protein sequence ID" value="XP_016660467.1"/>
    <property type="gene ID" value="LOC100164189"/>
</dbReference>
<evidence type="ECO:0000313" key="11">
    <source>
        <dbReference type="Proteomes" id="UP000007819"/>
    </source>
</evidence>